<evidence type="ECO:0000256" key="2">
    <source>
        <dbReference type="ARBA" id="ARBA00012254"/>
    </source>
</evidence>
<keyword evidence="4" id="KW-0808">Transferase</keyword>
<reference evidence="11" key="1">
    <citation type="submission" date="2020-04" db="EMBL/GenBank/DDBJ databases">
        <title>Analysis of mating type loci in Filobasidium floriforme.</title>
        <authorList>
            <person name="Nowrousian M."/>
        </authorList>
    </citation>
    <scope>NUCLEOTIDE SEQUENCE</scope>
    <source>
        <strain evidence="11">CBS 6242</strain>
    </source>
</reference>
<evidence type="ECO:0000256" key="4">
    <source>
        <dbReference type="ARBA" id="ARBA00022679"/>
    </source>
</evidence>
<evidence type="ECO:0000256" key="9">
    <source>
        <dbReference type="ARBA" id="ARBA00047664"/>
    </source>
</evidence>
<dbReference type="InterPro" id="IPR036477">
    <property type="entry name" value="Formyl_transf_N_sf"/>
</dbReference>
<comment type="pathway">
    <text evidence="1">Purine metabolism; IMP biosynthesis via de novo pathway; N(2)-formyl-N(1)-(5-phospho-D-ribosyl)glycinamide from N(1)-(5-phospho-D-ribosyl)glycinamide (10-formyl THF route): step 1/1.</text>
</comment>
<sequence>MSSPKRITVLISGSGTNLQALMDAAGSSRLPNAQITHVISSRSAVKGLERASAHEPPIPTQVCALKTFLNKVPGSSREDYDKEVARRVVETKPDLVVLAGWMHILSPAFLAILEGTDSAPPAPAQLQTSVTNPSPLPSAATRFPIPIINLHPALPGEFDGANAIGRAYQAFQDGKITRTGVMVHKVVAEVDAGKPLVIREVEIKEGDSLDDLEARMHGVEHEIIVDGARVILESLST</sequence>
<dbReference type="Pfam" id="PF00551">
    <property type="entry name" value="Formyl_trans_N"/>
    <property type="match status" value="2"/>
</dbReference>
<evidence type="ECO:0000256" key="1">
    <source>
        <dbReference type="ARBA" id="ARBA00005054"/>
    </source>
</evidence>
<evidence type="ECO:0000256" key="7">
    <source>
        <dbReference type="ARBA" id="ARBA00041324"/>
    </source>
</evidence>
<organism evidence="11 12">
    <name type="scientific">Filobasidium floriforme</name>
    <dbReference type="NCBI Taxonomy" id="5210"/>
    <lineage>
        <taxon>Eukaryota</taxon>
        <taxon>Fungi</taxon>
        <taxon>Dikarya</taxon>
        <taxon>Basidiomycota</taxon>
        <taxon>Agaricomycotina</taxon>
        <taxon>Tremellomycetes</taxon>
        <taxon>Filobasidiales</taxon>
        <taxon>Filobasidiaceae</taxon>
        <taxon>Filobasidium</taxon>
    </lineage>
</organism>
<dbReference type="InterPro" id="IPR002376">
    <property type="entry name" value="Formyl_transf_N"/>
</dbReference>
<dbReference type="AlphaFoldDB" id="A0A8K0JTS5"/>
<dbReference type="PANTHER" id="PTHR43369">
    <property type="entry name" value="PHOSPHORIBOSYLGLYCINAMIDE FORMYLTRANSFERASE"/>
    <property type="match status" value="1"/>
</dbReference>
<dbReference type="Gene3D" id="3.40.50.170">
    <property type="entry name" value="Formyl transferase, N-terminal domain"/>
    <property type="match status" value="1"/>
</dbReference>
<comment type="catalytic activity">
    <reaction evidence="9">
        <text>N(1)-(5-phospho-beta-D-ribosyl)glycinamide + (6R)-10-formyltetrahydrofolate = N(2)-formyl-N(1)-(5-phospho-beta-D-ribosyl)glycinamide + (6S)-5,6,7,8-tetrahydrofolate + H(+)</text>
        <dbReference type="Rhea" id="RHEA:15053"/>
        <dbReference type="ChEBI" id="CHEBI:15378"/>
        <dbReference type="ChEBI" id="CHEBI:57453"/>
        <dbReference type="ChEBI" id="CHEBI:143788"/>
        <dbReference type="ChEBI" id="CHEBI:147286"/>
        <dbReference type="ChEBI" id="CHEBI:195366"/>
        <dbReference type="EC" id="2.1.2.2"/>
    </reaction>
</comment>
<protein>
    <recommendedName>
        <fullName evidence="3">Phosphoribosylglycinamide formyltransferase</fullName>
        <ecNumber evidence="2">2.1.2.2</ecNumber>
    </recommendedName>
    <alternativeName>
        <fullName evidence="8">5'-phosphoribosylglycinamide transformylase</fullName>
    </alternativeName>
    <alternativeName>
        <fullName evidence="7">GAR transformylase</fullName>
    </alternativeName>
</protein>
<dbReference type="InterPro" id="IPR004607">
    <property type="entry name" value="GART"/>
</dbReference>
<feature type="domain" description="Formyl transferase N-terminal" evidence="10">
    <location>
        <begin position="5"/>
        <end position="113"/>
    </location>
</feature>
<evidence type="ECO:0000256" key="3">
    <source>
        <dbReference type="ARBA" id="ARBA00022076"/>
    </source>
</evidence>
<dbReference type="GO" id="GO:0005737">
    <property type="term" value="C:cytoplasm"/>
    <property type="evidence" value="ECO:0007669"/>
    <property type="project" value="TreeGrafter"/>
</dbReference>
<dbReference type="UniPathway" id="UPA00074">
    <property type="reaction ID" value="UER00126"/>
</dbReference>
<gene>
    <name evidence="11" type="ORF">FFLO_00102</name>
</gene>
<evidence type="ECO:0000313" key="12">
    <source>
        <dbReference type="Proteomes" id="UP000812966"/>
    </source>
</evidence>
<dbReference type="EC" id="2.1.2.2" evidence="2"/>
<dbReference type="Proteomes" id="UP000812966">
    <property type="component" value="Unassembled WGS sequence"/>
</dbReference>
<dbReference type="HAMAP" id="MF_01930">
    <property type="entry name" value="PurN"/>
    <property type="match status" value="1"/>
</dbReference>
<accession>A0A8K0JTS5</accession>
<comment type="similarity">
    <text evidence="6">Belongs to the GART family.</text>
</comment>
<keyword evidence="5" id="KW-0658">Purine biosynthesis</keyword>
<dbReference type="GO" id="GO:0004644">
    <property type="term" value="F:phosphoribosylglycinamide formyltransferase activity"/>
    <property type="evidence" value="ECO:0007669"/>
    <property type="project" value="UniProtKB-EC"/>
</dbReference>
<comment type="caution">
    <text evidence="11">The sequence shown here is derived from an EMBL/GenBank/DDBJ whole genome shotgun (WGS) entry which is preliminary data.</text>
</comment>
<evidence type="ECO:0000313" key="11">
    <source>
        <dbReference type="EMBL" id="KAG7580131.1"/>
    </source>
</evidence>
<evidence type="ECO:0000259" key="10">
    <source>
        <dbReference type="Pfam" id="PF00551"/>
    </source>
</evidence>
<dbReference type="GO" id="GO:0006189">
    <property type="term" value="P:'de novo' IMP biosynthetic process"/>
    <property type="evidence" value="ECO:0007669"/>
    <property type="project" value="UniProtKB-UniPathway"/>
</dbReference>
<dbReference type="EMBL" id="JABELV010000001">
    <property type="protein sequence ID" value="KAG7580131.1"/>
    <property type="molecule type" value="Genomic_DNA"/>
</dbReference>
<dbReference type="PROSITE" id="PS00373">
    <property type="entry name" value="GART"/>
    <property type="match status" value="1"/>
</dbReference>
<dbReference type="InterPro" id="IPR001555">
    <property type="entry name" value="GART_AS"/>
</dbReference>
<feature type="domain" description="Formyl transferase N-terminal" evidence="10">
    <location>
        <begin position="141"/>
        <end position="225"/>
    </location>
</feature>
<keyword evidence="12" id="KW-1185">Reference proteome</keyword>
<dbReference type="SUPFAM" id="SSF53328">
    <property type="entry name" value="Formyltransferase"/>
    <property type="match status" value="2"/>
</dbReference>
<dbReference type="FunFam" id="3.40.50.170:FF:000009">
    <property type="entry name" value="Phosphoribosylglycinamide formyltransferase (Eurofung)"/>
    <property type="match status" value="1"/>
</dbReference>
<dbReference type="CDD" id="cd08645">
    <property type="entry name" value="FMT_core_GART"/>
    <property type="match status" value="1"/>
</dbReference>
<evidence type="ECO:0000256" key="5">
    <source>
        <dbReference type="ARBA" id="ARBA00022755"/>
    </source>
</evidence>
<name>A0A8K0JTS5_9TREE</name>
<proteinExistence type="inferred from homology"/>
<dbReference type="PANTHER" id="PTHR43369:SF2">
    <property type="entry name" value="PHOSPHORIBOSYLGLYCINAMIDE FORMYLTRANSFERASE"/>
    <property type="match status" value="1"/>
</dbReference>
<evidence type="ECO:0000256" key="8">
    <source>
        <dbReference type="ARBA" id="ARBA00041682"/>
    </source>
</evidence>
<evidence type="ECO:0000256" key="6">
    <source>
        <dbReference type="ARBA" id="ARBA00038440"/>
    </source>
</evidence>